<keyword evidence="9" id="KW-1185">Reference proteome</keyword>
<feature type="domain" description="Helicase C-terminal" evidence="7">
    <location>
        <begin position="236"/>
        <end position="397"/>
    </location>
</feature>
<evidence type="ECO:0000256" key="5">
    <source>
        <dbReference type="SAM" id="MobiDB-lite"/>
    </source>
</evidence>
<sequence length="954" mass="100999">MSSPKRPSVPVEDVLPPLLKALEAGPSAVLAAPPGAGKTTRVPLALLEAAPAWLGRGKIILVEPRRVAVRGAAAHMAHLLGQPVGQLVGYATRTDRKLSAATRIEVLTDGLFLRRLLADPFLPGVGCVLFDEVHERGTDADSALAFCLEARSLLRPELRLVAMSATLDAKAFCQALSTPQQSAPLIESAGRSHPVTVQHGPEMALVAGAPPLGRGARSRANAPGAGGRMEDAAASAVKRLWDKVEGSILVFLPGVGEIRRTMALLPNMPVYPLYGEQRPEDQALALLGPEGKAGKRVVLATTIAESSVTVDGVEAVVDCGFRRTPERDQASGLPVLKTRRISRASAQQRAGRAGRQRPGLAVRLWPEAQQRALVPDTPPDILEADLTALALMMASWEETMGTASSALPFITPPPEGALAAARSLLVQIGALELASAPLGDGADPDEGAPTHRITALGKRMADLGTHPRLAAMMLAADDEAGRVLACALAAVIEEGDPLRRRQRERTPNPGASLLERLALLGPAGGAVAARYMLPRHVVPLLEKAWLRLLGRLGLEGAPNARAKLAQAMKRPGLAGQLVAAGFPERLAQRTGGGQEGRYRLAGGGAAHLEGRDGLARDNFLAVATLHAGRSVTITMAAPLARAEGQPKPAKPPFGPTVQNLEDLAQPKRLPASLTKNPADKTAGDAALILPENLRPHVLTERQRSFDGVSGRVVVRVKQRFGSLVLHEGLADCTAEDTMAALLEMVAKDLGRLGWNEAARAFQARMVYAASQEGGTKGTPKLDATWPDVSDAALKNLFALAASHVTQPENLQPGSPAQAVLIWVGGATSLAALAERDVTTLLAALLGREGRQMLDKHYPARLPLNGRSVAVDYAAVHHAGRVRISARAQDFYGVTSLPRIGGQNVQAELLSPAGRPIALTDDLASFWLAGWHDARRDMRSRYPKHMWPENPSKSF</sequence>
<dbReference type="CDD" id="cd17990">
    <property type="entry name" value="DEXHc_HrpB"/>
    <property type="match status" value="1"/>
</dbReference>
<evidence type="ECO:0000313" key="8">
    <source>
        <dbReference type="EMBL" id="QDH13299.1"/>
    </source>
</evidence>
<dbReference type="OrthoDB" id="9805617at2"/>
<proteinExistence type="predicted"/>
<dbReference type="SMART" id="SM00490">
    <property type="entry name" value="HELICc"/>
    <property type="match status" value="1"/>
</dbReference>
<dbReference type="Gene3D" id="3.40.50.300">
    <property type="entry name" value="P-loop containing nucleotide triphosphate hydrolases"/>
    <property type="match status" value="2"/>
</dbReference>
<dbReference type="SUPFAM" id="SSF52540">
    <property type="entry name" value="P-loop containing nucleoside triphosphate hydrolases"/>
    <property type="match status" value="1"/>
</dbReference>
<dbReference type="SMART" id="SM00487">
    <property type="entry name" value="DEXDc"/>
    <property type="match status" value="1"/>
</dbReference>
<dbReference type="SMART" id="SM00847">
    <property type="entry name" value="HA2"/>
    <property type="match status" value="1"/>
</dbReference>
<name>A0A4Y6U7D2_9PROT</name>
<dbReference type="PANTHER" id="PTHR43519:SF1">
    <property type="entry name" value="ATP-DEPENDENT RNA HELICASE HRPB"/>
    <property type="match status" value="1"/>
</dbReference>
<keyword evidence="1" id="KW-0547">Nucleotide-binding</keyword>
<dbReference type="PANTHER" id="PTHR43519">
    <property type="entry name" value="ATP-DEPENDENT RNA HELICASE HRPB"/>
    <property type="match status" value="1"/>
</dbReference>
<reference evidence="8 9" key="1">
    <citation type="submission" date="2019-03" db="EMBL/GenBank/DDBJ databases">
        <title>The complete genome sequence of Swingsia_sp. F3b2 LMG30590(T).</title>
        <authorList>
            <person name="Chua K.-O."/>
            <person name="Chan K.-G."/>
            <person name="See-Too W.-S."/>
        </authorList>
    </citation>
    <scope>NUCLEOTIDE SEQUENCE [LARGE SCALE GENOMIC DNA]</scope>
    <source>
        <strain evidence="8 9">F3b2</strain>
    </source>
</reference>
<dbReference type="Pfam" id="PF08482">
    <property type="entry name" value="HrpB_C"/>
    <property type="match status" value="1"/>
</dbReference>
<dbReference type="PROSITE" id="PS51194">
    <property type="entry name" value="HELICASE_CTER"/>
    <property type="match status" value="1"/>
</dbReference>
<dbReference type="InterPro" id="IPR001650">
    <property type="entry name" value="Helicase_C-like"/>
</dbReference>
<feature type="domain" description="Helicase ATP-binding" evidence="6">
    <location>
        <begin position="19"/>
        <end position="185"/>
    </location>
</feature>
<dbReference type="InterPro" id="IPR002464">
    <property type="entry name" value="DNA/RNA_helicase_DEAH_CS"/>
</dbReference>
<dbReference type="KEGG" id="swf:E3E12_02745"/>
<dbReference type="GO" id="GO:0004386">
    <property type="term" value="F:helicase activity"/>
    <property type="evidence" value="ECO:0007669"/>
    <property type="project" value="UniProtKB-KW"/>
</dbReference>
<evidence type="ECO:0000256" key="1">
    <source>
        <dbReference type="ARBA" id="ARBA00022741"/>
    </source>
</evidence>
<dbReference type="InterPro" id="IPR013689">
    <property type="entry name" value="RNA_helicase_ATP-dep_HrpB_C"/>
</dbReference>
<dbReference type="Pfam" id="PF00271">
    <property type="entry name" value="Helicase_C"/>
    <property type="match status" value="1"/>
</dbReference>
<dbReference type="Pfam" id="PF00270">
    <property type="entry name" value="DEAD"/>
    <property type="match status" value="1"/>
</dbReference>
<keyword evidence="2" id="KW-0378">Hydrolase</keyword>
<evidence type="ECO:0000259" key="6">
    <source>
        <dbReference type="PROSITE" id="PS51192"/>
    </source>
</evidence>
<evidence type="ECO:0000256" key="2">
    <source>
        <dbReference type="ARBA" id="ARBA00022801"/>
    </source>
</evidence>
<dbReference type="Gene3D" id="1.20.120.1080">
    <property type="match status" value="1"/>
</dbReference>
<dbReference type="AlphaFoldDB" id="A0A4Y6U7D2"/>
<dbReference type="Proteomes" id="UP000318709">
    <property type="component" value="Chromosome"/>
</dbReference>
<accession>A0A4Y6U7D2</accession>
<dbReference type="RefSeq" id="WP_141442960.1">
    <property type="nucleotide sequence ID" value="NZ_CP038231.1"/>
</dbReference>
<evidence type="ECO:0000256" key="3">
    <source>
        <dbReference type="ARBA" id="ARBA00022806"/>
    </source>
</evidence>
<dbReference type="EMBL" id="CP038231">
    <property type="protein sequence ID" value="QDH13299.1"/>
    <property type="molecule type" value="Genomic_DNA"/>
</dbReference>
<keyword evidence="4" id="KW-0067">ATP-binding</keyword>
<evidence type="ECO:0000259" key="7">
    <source>
        <dbReference type="PROSITE" id="PS51194"/>
    </source>
</evidence>
<dbReference type="GO" id="GO:0005524">
    <property type="term" value="F:ATP binding"/>
    <property type="evidence" value="ECO:0007669"/>
    <property type="project" value="UniProtKB-KW"/>
</dbReference>
<dbReference type="InterPro" id="IPR007502">
    <property type="entry name" value="Helicase-assoc_dom"/>
</dbReference>
<evidence type="ECO:0000256" key="4">
    <source>
        <dbReference type="ARBA" id="ARBA00022840"/>
    </source>
</evidence>
<dbReference type="PROSITE" id="PS00690">
    <property type="entry name" value="DEAH_ATP_HELICASE"/>
    <property type="match status" value="1"/>
</dbReference>
<dbReference type="CDD" id="cd18791">
    <property type="entry name" value="SF2_C_RHA"/>
    <property type="match status" value="1"/>
</dbReference>
<dbReference type="InterPro" id="IPR049614">
    <property type="entry name" value="HrpB_DEXH"/>
</dbReference>
<organism evidence="8 9">
    <name type="scientific">Formicincola oecophyllae</name>
    <dbReference type="NCBI Taxonomy" id="2558361"/>
    <lineage>
        <taxon>Bacteria</taxon>
        <taxon>Pseudomonadati</taxon>
        <taxon>Pseudomonadota</taxon>
        <taxon>Alphaproteobacteria</taxon>
        <taxon>Acetobacterales</taxon>
        <taxon>Acetobacteraceae</taxon>
        <taxon>Formicincola</taxon>
    </lineage>
</organism>
<evidence type="ECO:0000313" key="9">
    <source>
        <dbReference type="Proteomes" id="UP000318709"/>
    </source>
</evidence>
<dbReference type="InterPro" id="IPR014001">
    <property type="entry name" value="Helicase_ATP-bd"/>
</dbReference>
<feature type="region of interest" description="Disordered" evidence="5">
    <location>
        <begin position="208"/>
        <end position="227"/>
    </location>
</feature>
<dbReference type="PROSITE" id="PS51192">
    <property type="entry name" value="HELICASE_ATP_BIND_1"/>
    <property type="match status" value="1"/>
</dbReference>
<keyword evidence="3 8" id="KW-0347">Helicase</keyword>
<dbReference type="InterPro" id="IPR011545">
    <property type="entry name" value="DEAD/DEAH_box_helicase_dom"/>
</dbReference>
<protein>
    <submittedName>
        <fullName evidence="8">ATP-dependent helicase HrpB</fullName>
    </submittedName>
</protein>
<dbReference type="GO" id="GO:0003676">
    <property type="term" value="F:nucleic acid binding"/>
    <property type="evidence" value="ECO:0007669"/>
    <property type="project" value="InterPro"/>
</dbReference>
<gene>
    <name evidence="8" type="ORF">E3E12_02745</name>
</gene>
<dbReference type="GO" id="GO:0016787">
    <property type="term" value="F:hydrolase activity"/>
    <property type="evidence" value="ECO:0007669"/>
    <property type="project" value="UniProtKB-KW"/>
</dbReference>
<dbReference type="InterPro" id="IPR027417">
    <property type="entry name" value="P-loop_NTPase"/>
</dbReference>